<reference evidence="2" key="1">
    <citation type="submission" date="2023-06" db="EMBL/GenBank/DDBJ databases">
        <title>Survivors Of The Sea: Transcriptome response of Skeletonema marinoi to long-term dormancy.</title>
        <authorList>
            <person name="Pinder M.I.M."/>
            <person name="Kourtchenko O."/>
            <person name="Robertson E.K."/>
            <person name="Larsson T."/>
            <person name="Maumus F."/>
            <person name="Osuna-Cruz C.M."/>
            <person name="Vancaester E."/>
            <person name="Stenow R."/>
            <person name="Vandepoele K."/>
            <person name="Ploug H."/>
            <person name="Bruchert V."/>
            <person name="Godhe A."/>
            <person name="Topel M."/>
        </authorList>
    </citation>
    <scope>NUCLEOTIDE SEQUENCE</scope>
    <source>
        <strain evidence="2">R05AC</strain>
    </source>
</reference>
<evidence type="ECO:0000256" key="1">
    <source>
        <dbReference type="SAM" id="Phobius"/>
    </source>
</evidence>
<keyword evidence="4" id="KW-1185">Reference proteome</keyword>
<comment type="caution">
    <text evidence="2">The sequence shown here is derived from an EMBL/GenBank/DDBJ whole genome shotgun (WGS) entry which is preliminary data.</text>
</comment>
<accession>A0AAD9D7U1</accession>
<evidence type="ECO:0000313" key="3">
    <source>
        <dbReference type="EMBL" id="KAK1742493.1"/>
    </source>
</evidence>
<dbReference type="EMBL" id="JATAAI010000011">
    <property type="protein sequence ID" value="KAK1742493.1"/>
    <property type="molecule type" value="Genomic_DNA"/>
</dbReference>
<proteinExistence type="predicted"/>
<dbReference type="AlphaFoldDB" id="A0AAD9D7U1"/>
<keyword evidence="1" id="KW-0472">Membrane</keyword>
<keyword evidence="1" id="KW-1133">Transmembrane helix</keyword>
<dbReference type="EMBL" id="JATAAI010000030">
    <property type="protein sequence ID" value="KAK1736095.1"/>
    <property type="molecule type" value="Genomic_DNA"/>
</dbReference>
<dbReference type="Proteomes" id="UP001224775">
    <property type="component" value="Unassembled WGS sequence"/>
</dbReference>
<evidence type="ECO:0000313" key="4">
    <source>
        <dbReference type="Proteomes" id="UP001224775"/>
    </source>
</evidence>
<protein>
    <submittedName>
        <fullName evidence="2">Uncharacterized protein</fullName>
    </submittedName>
</protein>
<gene>
    <name evidence="3" type="ORF">QTG54_007058</name>
    <name evidence="2" type="ORF">QTG54_013231</name>
</gene>
<keyword evidence="1" id="KW-0812">Transmembrane</keyword>
<sequence length="120" mass="13672">MISLDWICGQCAFIYAFNKIKPAVIVDKLIEAVVDVLVPGKGAGESNWFWRNLRSLERDSDRISKELDIRGELRNWDSEFPFFHHELIVRYAAGFLASAVAVAAFGQVRSLFSSSKRSRY</sequence>
<organism evidence="2 4">
    <name type="scientific">Skeletonema marinoi</name>
    <dbReference type="NCBI Taxonomy" id="267567"/>
    <lineage>
        <taxon>Eukaryota</taxon>
        <taxon>Sar</taxon>
        <taxon>Stramenopiles</taxon>
        <taxon>Ochrophyta</taxon>
        <taxon>Bacillariophyta</taxon>
        <taxon>Coscinodiscophyceae</taxon>
        <taxon>Thalassiosirophycidae</taxon>
        <taxon>Thalassiosirales</taxon>
        <taxon>Skeletonemataceae</taxon>
        <taxon>Skeletonema</taxon>
        <taxon>Skeletonema marinoi-dohrnii complex</taxon>
    </lineage>
</organism>
<name>A0AAD9D7U1_9STRA</name>
<feature type="transmembrane region" description="Helical" evidence="1">
    <location>
        <begin position="88"/>
        <end position="112"/>
    </location>
</feature>
<evidence type="ECO:0000313" key="2">
    <source>
        <dbReference type="EMBL" id="KAK1736095.1"/>
    </source>
</evidence>